<name>A0ABR1LHZ7_9PEZI</name>
<protein>
    <recommendedName>
        <fullName evidence="4">Secreted protein</fullName>
    </recommendedName>
</protein>
<dbReference type="RefSeq" id="XP_066653549.1">
    <property type="nucleotide sequence ID" value="XM_066800711.1"/>
</dbReference>
<keyword evidence="1" id="KW-0732">Signal</keyword>
<evidence type="ECO:0000256" key="1">
    <source>
        <dbReference type="SAM" id="SignalP"/>
    </source>
</evidence>
<evidence type="ECO:0000313" key="3">
    <source>
        <dbReference type="Proteomes" id="UP001360953"/>
    </source>
</evidence>
<gene>
    <name evidence="2" type="ORF">J3D65DRAFT_629105</name>
</gene>
<dbReference type="Proteomes" id="UP001360953">
    <property type="component" value="Unassembled WGS sequence"/>
</dbReference>
<accession>A0ABR1LHZ7</accession>
<evidence type="ECO:0008006" key="4">
    <source>
        <dbReference type="Google" id="ProtNLM"/>
    </source>
</evidence>
<dbReference type="GeneID" id="92033617"/>
<proteinExistence type="predicted"/>
<feature type="chain" id="PRO_5047089258" description="Secreted protein" evidence="1">
    <location>
        <begin position="30"/>
        <end position="116"/>
    </location>
</feature>
<keyword evidence="3" id="KW-1185">Reference proteome</keyword>
<feature type="signal peptide" evidence="1">
    <location>
        <begin position="1"/>
        <end position="29"/>
    </location>
</feature>
<reference evidence="2 3" key="1">
    <citation type="submission" date="2024-04" db="EMBL/GenBank/DDBJ databases">
        <title>Phyllosticta paracitricarpa is synonymous to the EU quarantine fungus P. citricarpa based on phylogenomic analyses.</title>
        <authorList>
            <consortium name="Lawrence Berkeley National Laboratory"/>
            <person name="Van ingen-buijs V.A."/>
            <person name="Van westerhoven A.C."/>
            <person name="Haridas S."/>
            <person name="Skiadas P."/>
            <person name="Martin F."/>
            <person name="Groenewald J.Z."/>
            <person name="Crous P.W."/>
            <person name="Seidl M.F."/>
        </authorList>
    </citation>
    <scope>NUCLEOTIDE SEQUENCE [LARGE SCALE GENOMIC DNA]</scope>
    <source>
        <strain evidence="2 3">CPC 17464</strain>
    </source>
</reference>
<sequence>MSPHVPHRKPLVTPHHVLIFQLIFRLVCSDEILCSDVFEQLPNGFVNRSSSMSVGWLYIRFPSINVNRNAPFYAGNSPDCSVISLVPRAHSQCRINLVILQFPQYQLQRGTEVHPP</sequence>
<evidence type="ECO:0000313" key="2">
    <source>
        <dbReference type="EMBL" id="KAK7534824.1"/>
    </source>
</evidence>
<organism evidence="2 3">
    <name type="scientific">Phyllosticta citribraziliensis</name>
    <dbReference type="NCBI Taxonomy" id="989973"/>
    <lineage>
        <taxon>Eukaryota</taxon>
        <taxon>Fungi</taxon>
        <taxon>Dikarya</taxon>
        <taxon>Ascomycota</taxon>
        <taxon>Pezizomycotina</taxon>
        <taxon>Dothideomycetes</taxon>
        <taxon>Dothideomycetes incertae sedis</taxon>
        <taxon>Botryosphaeriales</taxon>
        <taxon>Phyllostictaceae</taxon>
        <taxon>Phyllosticta</taxon>
    </lineage>
</organism>
<dbReference type="EMBL" id="JBBPEH010000008">
    <property type="protein sequence ID" value="KAK7534824.1"/>
    <property type="molecule type" value="Genomic_DNA"/>
</dbReference>
<comment type="caution">
    <text evidence="2">The sequence shown here is derived from an EMBL/GenBank/DDBJ whole genome shotgun (WGS) entry which is preliminary data.</text>
</comment>